<evidence type="ECO:0000256" key="2">
    <source>
        <dbReference type="ARBA" id="ARBA00022643"/>
    </source>
</evidence>
<sequence length="267" mass="28459">MRLHAVLPDESTAADPGRIVELAVLAEELGYGGVWLPDHLLPPEPFGPVYGGVYEPLITLAHVAARTSRIRLGTSVLVLPLRDPFTLAKQVATLDRLSGGRFVLGVGIGWDRAEFAAVGADFADRAGRTDEALRLLRHLHAEGGGPFEGERFGFGTGVFEPRPGGGRVPVMVGGMSDAALRRAARQADMWQSVDTTPENFAVLASRVRELAGRPLEVGARAGWSESLAAELPAWDEAGADHLAVHFEDVPETAGRMRELAAAAPPPR</sequence>
<evidence type="ECO:0000313" key="6">
    <source>
        <dbReference type="EMBL" id="MFC5754934.1"/>
    </source>
</evidence>
<dbReference type="InterPro" id="IPR036661">
    <property type="entry name" value="Luciferase-like_sf"/>
</dbReference>
<dbReference type="PANTHER" id="PTHR42847:SF4">
    <property type="entry name" value="ALKANESULFONATE MONOOXYGENASE-RELATED"/>
    <property type="match status" value="1"/>
</dbReference>
<dbReference type="PANTHER" id="PTHR42847">
    <property type="entry name" value="ALKANESULFONATE MONOOXYGENASE"/>
    <property type="match status" value="1"/>
</dbReference>
<gene>
    <name evidence="6" type="ORF">ACFPZN_55770</name>
</gene>
<keyword evidence="1" id="KW-0285">Flavoprotein</keyword>
<dbReference type="InterPro" id="IPR011251">
    <property type="entry name" value="Luciferase-like_dom"/>
</dbReference>
<dbReference type="Gene3D" id="3.20.20.30">
    <property type="entry name" value="Luciferase-like domain"/>
    <property type="match status" value="1"/>
</dbReference>
<evidence type="ECO:0000256" key="3">
    <source>
        <dbReference type="ARBA" id="ARBA00023002"/>
    </source>
</evidence>
<dbReference type="GO" id="GO:0016491">
    <property type="term" value="F:oxidoreductase activity"/>
    <property type="evidence" value="ECO:0007669"/>
    <property type="project" value="UniProtKB-KW"/>
</dbReference>
<feature type="domain" description="Luciferase-like" evidence="5">
    <location>
        <begin position="9"/>
        <end position="214"/>
    </location>
</feature>
<dbReference type="NCBIfam" id="TIGR03619">
    <property type="entry name" value="F420_Rv2161c"/>
    <property type="match status" value="1"/>
</dbReference>
<organism evidence="6 7">
    <name type="scientific">Actinomadura rugatobispora</name>
    <dbReference type="NCBI Taxonomy" id="1994"/>
    <lineage>
        <taxon>Bacteria</taxon>
        <taxon>Bacillati</taxon>
        <taxon>Actinomycetota</taxon>
        <taxon>Actinomycetes</taxon>
        <taxon>Streptosporangiales</taxon>
        <taxon>Thermomonosporaceae</taxon>
        <taxon>Actinomadura</taxon>
    </lineage>
</organism>
<keyword evidence="3 6" id="KW-0560">Oxidoreductase</keyword>
<evidence type="ECO:0000256" key="4">
    <source>
        <dbReference type="ARBA" id="ARBA00023033"/>
    </source>
</evidence>
<accession>A0ABW1AK79</accession>
<comment type="caution">
    <text evidence="6">The sequence shown here is derived from an EMBL/GenBank/DDBJ whole genome shotgun (WGS) entry which is preliminary data.</text>
</comment>
<protein>
    <submittedName>
        <fullName evidence="6">TIGR03619 family F420-dependent LLM class oxidoreductase</fullName>
        <ecNumber evidence="6">1.-.-.-</ecNumber>
    </submittedName>
</protein>
<name>A0ABW1AK79_9ACTN</name>
<dbReference type="SUPFAM" id="SSF51679">
    <property type="entry name" value="Bacterial luciferase-like"/>
    <property type="match status" value="1"/>
</dbReference>
<dbReference type="EC" id="1.-.-.-" evidence="6"/>
<keyword evidence="2" id="KW-0288">FMN</keyword>
<dbReference type="EMBL" id="JBHSON010000206">
    <property type="protein sequence ID" value="MFC5754934.1"/>
    <property type="molecule type" value="Genomic_DNA"/>
</dbReference>
<reference evidence="7" key="1">
    <citation type="journal article" date="2019" name="Int. J. Syst. Evol. Microbiol.">
        <title>The Global Catalogue of Microorganisms (GCM) 10K type strain sequencing project: providing services to taxonomists for standard genome sequencing and annotation.</title>
        <authorList>
            <consortium name="The Broad Institute Genomics Platform"/>
            <consortium name="The Broad Institute Genome Sequencing Center for Infectious Disease"/>
            <person name="Wu L."/>
            <person name="Ma J."/>
        </authorList>
    </citation>
    <scope>NUCLEOTIDE SEQUENCE [LARGE SCALE GENOMIC DNA]</scope>
    <source>
        <strain evidence="7">KCTC 42087</strain>
    </source>
</reference>
<keyword evidence="7" id="KW-1185">Reference proteome</keyword>
<dbReference type="Pfam" id="PF00296">
    <property type="entry name" value="Bac_luciferase"/>
    <property type="match status" value="1"/>
</dbReference>
<dbReference type="Proteomes" id="UP001596074">
    <property type="component" value="Unassembled WGS sequence"/>
</dbReference>
<dbReference type="InterPro" id="IPR050172">
    <property type="entry name" value="SsuD_RutA_monooxygenase"/>
</dbReference>
<keyword evidence="4" id="KW-0503">Monooxygenase</keyword>
<dbReference type="InterPro" id="IPR019921">
    <property type="entry name" value="Lucif-like_OxRdtase_Rv2161c"/>
</dbReference>
<proteinExistence type="predicted"/>
<evidence type="ECO:0000259" key="5">
    <source>
        <dbReference type="Pfam" id="PF00296"/>
    </source>
</evidence>
<dbReference type="RefSeq" id="WP_378293505.1">
    <property type="nucleotide sequence ID" value="NZ_JBHSON010000206.1"/>
</dbReference>
<evidence type="ECO:0000313" key="7">
    <source>
        <dbReference type="Proteomes" id="UP001596074"/>
    </source>
</evidence>
<evidence type="ECO:0000256" key="1">
    <source>
        <dbReference type="ARBA" id="ARBA00022630"/>
    </source>
</evidence>